<evidence type="ECO:0000256" key="20">
    <source>
        <dbReference type="RuleBase" id="RU366027"/>
    </source>
</evidence>
<accession>A0AB39V0C4</accession>
<feature type="binding site" description="in dimeric form" evidence="19">
    <location>
        <position position="200"/>
    </location>
    <ligand>
        <name>Ca(2+)</name>
        <dbReference type="ChEBI" id="CHEBI:29108"/>
        <label>1</label>
    </ligand>
</feature>
<dbReference type="EC" id="3.1.1.4" evidence="6 20"/>
<evidence type="ECO:0000256" key="18">
    <source>
        <dbReference type="PIRSR" id="PIRSR603187-1"/>
    </source>
</evidence>
<keyword evidence="12 20" id="KW-0378">Hydrolase</keyword>
<keyword evidence="14 20" id="KW-0442">Lipid degradation</keyword>
<evidence type="ECO:0000256" key="9">
    <source>
        <dbReference type="ARBA" id="ARBA00022692"/>
    </source>
</evidence>
<evidence type="ECO:0000256" key="13">
    <source>
        <dbReference type="ARBA" id="ARBA00022837"/>
    </source>
</evidence>
<keyword evidence="10 19" id="KW-0479">Metal-binding</keyword>
<dbReference type="InterPro" id="IPR036541">
    <property type="entry name" value="PLipase_A1_sf"/>
</dbReference>
<comment type="similarity">
    <text evidence="3 20">Belongs to the phospholipase A1 family.</text>
</comment>
<reference evidence="21" key="1">
    <citation type="submission" date="2024-05" db="EMBL/GenBank/DDBJ databases">
        <title>Genome sequencing of novel strain.</title>
        <authorList>
            <person name="Ganbat D."/>
            <person name="Ganbat S."/>
            <person name="Lee S.-J."/>
        </authorList>
    </citation>
    <scope>NUCLEOTIDE SEQUENCE</scope>
    <source>
        <strain evidence="21">SMD15-11</strain>
    </source>
</reference>
<comment type="catalytic activity">
    <reaction evidence="2 20">
        <text>a 1,2-diacyl-sn-glycero-3-phosphocholine + H2O = a 1-acyl-sn-glycero-3-phosphocholine + a fatty acid + H(+)</text>
        <dbReference type="Rhea" id="RHEA:15801"/>
        <dbReference type="ChEBI" id="CHEBI:15377"/>
        <dbReference type="ChEBI" id="CHEBI:15378"/>
        <dbReference type="ChEBI" id="CHEBI:28868"/>
        <dbReference type="ChEBI" id="CHEBI:57643"/>
        <dbReference type="ChEBI" id="CHEBI:58168"/>
        <dbReference type="EC" id="3.1.1.4"/>
    </reaction>
</comment>
<evidence type="ECO:0000256" key="11">
    <source>
        <dbReference type="ARBA" id="ARBA00022729"/>
    </source>
</evidence>
<gene>
    <name evidence="21" type="ORF">AAIA72_07260</name>
</gene>
<dbReference type="EC" id="3.1.1.32" evidence="5 20"/>
<evidence type="ECO:0000256" key="2">
    <source>
        <dbReference type="ARBA" id="ARBA00001604"/>
    </source>
</evidence>
<evidence type="ECO:0000256" key="19">
    <source>
        <dbReference type="PIRSR" id="PIRSR603187-2"/>
    </source>
</evidence>
<feature type="active site" description="Nucleophile" evidence="18">
    <location>
        <position position="197"/>
    </location>
</feature>
<keyword evidence="15 20" id="KW-0443">Lipid metabolism</keyword>
<dbReference type="PANTHER" id="PTHR40457">
    <property type="entry name" value="PHOSPHOLIPASE A1"/>
    <property type="match status" value="1"/>
</dbReference>
<dbReference type="PANTHER" id="PTHR40457:SF1">
    <property type="entry name" value="PHOSPHOLIPASE A1"/>
    <property type="match status" value="1"/>
</dbReference>
<dbReference type="GO" id="GO:0009279">
    <property type="term" value="C:cell outer membrane"/>
    <property type="evidence" value="ECO:0007669"/>
    <property type="project" value="UniProtKB-SubCell"/>
</dbReference>
<evidence type="ECO:0000313" key="21">
    <source>
        <dbReference type="EMBL" id="XDT73758.1"/>
    </source>
</evidence>
<comment type="subunit">
    <text evidence="4 20">Homodimer; dimerization is reversible, and the dimeric form is the active one.</text>
</comment>
<evidence type="ECO:0000256" key="1">
    <source>
        <dbReference type="ARBA" id="ARBA00000111"/>
    </source>
</evidence>
<dbReference type="InterPro" id="IPR003187">
    <property type="entry name" value="PLipase_A1"/>
</dbReference>
<evidence type="ECO:0000256" key="7">
    <source>
        <dbReference type="ARBA" id="ARBA00021726"/>
    </source>
</evidence>
<dbReference type="RefSeq" id="WP_369602739.1">
    <property type="nucleotide sequence ID" value="NZ_CP154858.1"/>
</dbReference>
<keyword evidence="13 19" id="KW-0106">Calcium</keyword>
<evidence type="ECO:0000256" key="15">
    <source>
        <dbReference type="ARBA" id="ARBA00023098"/>
    </source>
</evidence>
<organism evidence="21">
    <name type="scientific">Thermohahella caldifontis</name>
    <dbReference type="NCBI Taxonomy" id="3142973"/>
    <lineage>
        <taxon>Bacteria</taxon>
        <taxon>Pseudomonadati</taxon>
        <taxon>Pseudomonadota</taxon>
        <taxon>Gammaproteobacteria</taxon>
        <taxon>Oceanospirillales</taxon>
        <taxon>Hahellaceae</taxon>
        <taxon>Thermohahella</taxon>
    </lineage>
</organism>
<dbReference type="GO" id="GO:0008970">
    <property type="term" value="F:phospholipase A1 activity"/>
    <property type="evidence" value="ECO:0007669"/>
    <property type="project" value="UniProtKB-EC"/>
</dbReference>
<evidence type="ECO:0000256" key="12">
    <source>
        <dbReference type="ARBA" id="ARBA00022801"/>
    </source>
</evidence>
<dbReference type="Gene3D" id="2.40.230.10">
    <property type="entry name" value="Phospholipase A1"/>
    <property type="match status" value="1"/>
</dbReference>
<comment type="subcellular location">
    <subcellularLocation>
        <location evidence="20">Cell outer membrane</location>
        <topology evidence="20">Multi-pass membrane protein</topology>
    </subcellularLocation>
    <text evidence="20">One of the very few enzymes located there.</text>
</comment>
<dbReference type="GO" id="GO:0004623">
    <property type="term" value="F:phospholipase A2 activity"/>
    <property type="evidence" value="ECO:0007669"/>
    <property type="project" value="UniProtKB-EC"/>
</dbReference>
<evidence type="ECO:0000256" key="17">
    <source>
        <dbReference type="ARBA" id="ARBA00023237"/>
    </source>
</evidence>
<comment type="function">
    <text evidence="20">Hydrolysis of phosphatidylcholine with phospholipase A2 (EC 3.1.1.4) and phospholipase A1 (EC 3.1.1.32) activities.</text>
</comment>
<keyword evidence="11" id="KW-0732">Signal</keyword>
<dbReference type="PRINTS" id="PR01486">
    <property type="entry name" value="PHPHLIPASEA1"/>
</dbReference>
<comment type="catalytic activity">
    <reaction evidence="1 20">
        <text>a 1,2-diacyl-sn-glycero-3-phosphocholine + H2O = a 2-acyl-sn-glycero-3-phosphocholine + a fatty acid + H(+)</text>
        <dbReference type="Rhea" id="RHEA:18689"/>
        <dbReference type="ChEBI" id="CHEBI:15377"/>
        <dbReference type="ChEBI" id="CHEBI:15378"/>
        <dbReference type="ChEBI" id="CHEBI:28868"/>
        <dbReference type="ChEBI" id="CHEBI:57643"/>
        <dbReference type="ChEBI" id="CHEBI:57875"/>
        <dbReference type="EC" id="3.1.1.32"/>
    </reaction>
</comment>
<evidence type="ECO:0000256" key="8">
    <source>
        <dbReference type="ARBA" id="ARBA00022452"/>
    </source>
</evidence>
<keyword evidence="9" id="KW-0812">Transmembrane</keyword>
<dbReference type="SUPFAM" id="SSF56931">
    <property type="entry name" value="Outer membrane phospholipase A (OMPLA)"/>
    <property type="match status" value="1"/>
</dbReference>
<evidence type="ECO:0000256" key="14">
    <source>
        <dbReference type="ARBA" id="ARBA00022963"/>
    </source>
</evidence>
<name>A0AB39V0C4_9GAMM</name>
<feature type="binding site" description="in dimeric form" evidence="19">
    <location>
        <position position="159"/>
    </location>
    <ligand>
        <name>Ca(2+)</name>
        <dbReference type="ChEBI" id="CHEBI:29108"/>
        <label>1</label>
    </ligand>
</feature>
<keyword evidence="8" id="KW-1134">Transmembrane beta strand</keyword>
<feature type="active site" description="Proton acceptor" evidence="18">
    <location>
        <position position="195"/>
    </location>
</feature>
<evidence type="ECO:0000256" key="10">
    <source>
        <dbReference type="ARBA" id="ARBA00022723"/>
    </source>
</evidence>
<proteinExistence type="inferred from homology"/>
<dbReference type="GO" id="GO:0016042">
    <property type="term" value="P:lipid catabolic process"/>
    <property type="evidence" value="ECO:0007669"/>
    <property type="project" value="UniProtKB-KW"/>
</dbReference>
<evidence type="ECO:0000256" key="3">
    <source>
        <dbReference type="ARBA" id="ARBA00010525"/>
    </source>
</evidence>
<keyword evidence="16" id="KW-0472">Membrane</keyword>
<dbReference type="AlphaFoldDB" id="A0AB39V0C4"/>
<dbReference type="GO" id="GO:0005509">
    <property type="term" value="F:calcium ion binding"/>
    <property type="evidence" value="ECO:0007669"/>
    <property type="project" value="TreeGrafter"/>
</dbReference>
<protein>
    <recommendedName>
        <fullName evidence="7 20">Phospholipase A1</fullName>
        <ecNumber evidence="5 20">3.1.1.32</ecNumber>
        <ecNumber evidence="6 20">3.1.1.4</ecNumber>
    </recommendedName>
    <alternativeName>
        <fullName evidence="20">Phosphatidylcholine 1-acylhydrolase</fullName>
    </alternativeName>
</protein>
<evidence type="ECO:0000256" key="6">
    <source>
        <dbReference type="ARBA" id="ARBA00013278"/>
    </source>
</evidence>
<dbReference type="EMBL" id="CP154858">
    <property type="protein sequence ID" value="XDT73758.1"/>
    <property type="molecule type" value="Genomic_DNA"/>
</dbReference>
<comment type="cofactor">
    <cofactor evidence="20">
        <name>Ca(2+)</name>
        <dbReference type="ChEBI" id="CHEBI:29108"/>
    </cofactor>
    <text evidence="20">Binds 1 Ca(2+) ion per monomer. In the dimeric form the Ca(2+) is bound by different amino acids with binding of each Ca(2+) shared with ligands coming from each monomer. The Ca(2+) ion may have a role in catalysis.</text>
</comment>
<sequence length="328" mass="38024">MIRMAGHSGRRLILVAGCWTLLVTRIHAAEGIERCVSIPDPAVRLTCYDTGGARLSVDERSELDRRLETETLLDTQYFTIIPHRENYLLPLSYMTHVNRSPETPTQQQVTPWPGMKPVETKFQISFKTELMRNVMPPKTHLWFAYTQVSYFQIYDQDDSAPFRETDYEPEAFVQYKLPTRILGYDSQYLIAGFSHQSNGRPDPLSRSWNRIYVAAVYAKGPWAILFKPWWRIPESRSSDNNPDLEAYMGYGELAVARKYNESTVKLVLHNNFRLDSDNRGSVLASWSFPLDGRFKGYVEYFNGYGESLIDYNIHRQRFSLGITLTDIF</sequence>
<dbReference type="KEGG" id="tcd:AAIA72_07260"/>
<feature type="binding site" description="in dimeric form" evidence="19">
    <location>
        <position position="205"/>
    </location>
    <ligand>
        <name>Ca(2+)</name>
        <dbReference type="ChEBI" id="CHEBI:29108"/>
        <label>1</label>
    </ligand>
</feature>
<evidence type="ECO:0000256" key="5">
    <source>
        <dbReference type="ARBA" id="ARBA00013179"/>
    </source>
</evidence>
<keyword evidence="17 20" id="KW-0998">Cell outer membrane</keyword>
<dbReference type="Pfam" id="PF02253">
    <property type="entry name" value="PLA1"/>
    <property type="match status" value="1"/>
</dbReference>
<evidence type="ECO:0000256" key="16">
    <source>
        <dbReference type="ARBA" id="ARBA00023136"/>
    </source>
</evidence>
<evidence type="ECO:0000256" key="4">
    <source>
        <dbReference type="ARBA" id="ARBA00011702"/>
    </source>
</evidence>
<dbReference type="CDD" id="cd00541">
    <property type="entry name" value="OMPLA"/>
    <property type="match status" value="1"/>
</dbReference>